<evidence type="ECO:0000256" key="1">
    <source>
        <dbReference type="ARBA" id="ARBA00001946"/>
    </source>
</evidence>
<reference evidence="7 8" key="1">
    <citation type="submission" date="2018-10" db="EMBL/GenBank/DDBJ databases">
        <title>Genomic Encyclopedia of Archaeal and Bacterial Type Strains, Phase II (KMG-II): from individual species to whole genera.</title>
        <authorList>
            <person name="Goeker M."/>
        </authorList>
    </citation>
    <scope>NUCLEOTIDE SEQUENCE [LARGE SCALE GENOMIC DNA]</scope>
    <source>
        <strain evidence="7 8">VM1</strain>
    </source>
</reference>
<dbReference type="Proteomes" id="UP000280842">
    <property type="component" value="Unassembled WGS sequence"/>
</dbReference>
<keyword evidence="4" id="KW-0479">Metal-binding</keyword>
<dbReference type="Gene3D" id="1.10.600.10">
    <property type="entry name" value="Farnesyl Diphosphate Synthase"/>
    <property type="match status" value="1"/>
</dbReference>
<comment type="caution">
    <text evidence="7">The sequence shown here is derived from an EMBL/GenBank/DDBJ whole genome shotgun (WGS) entry which is preliminary data.</text>
</comment>
<dbReference type="CDD" id="cd00685">
    <property type="entry name" value="Trans_IPPS_HT"/>
    <property type="match status" value="1"/>
</dbReference>
<evidence type="ECO:0000313" key="7">
    <source>
        <dbReference type="EMBL" id="RMA92547.1"/>
    </source>
</evidence>
<evidence type="ECO:0000256" key="6">
    <source>
        <dbReference type="RuleBase" id="RU004466"/>
    </source>
</evidence>
<evidence type="ECO:0000256" key="5">
    <source>
        <dbReference type="ARBA" id="ARBA00022842"/>
    </source>
</evidence>
<name>A0A3M0B678_9AQUI</name>
<evidence type="ECO:0000256" key="2">
    <source>
        <dbReference type="ARBA" id="ARBA00006706"/>
    </source>
</evidence>
<organism evidence="7 8">
    <name type="scientific">Hydrogenothermus marinus</name>
    <dbReference type="NCBI Taxonomy" id="133270"/>
    <lineage>
        <taxon>Bacteria</taxon>
        <taxon>Pseudomonadati</taxon>
        <taxon>Aquificota</taxon>
        <taxon>Aquificia</taxon>
        <taxon>Aquificales</taxon>
        <taxon>Hydrogenothermaceae</taxon>
        <taxon>Hydrogenothermus</taxon>
    </lineage>
</organism>
<dbReference type="Pfam" id="PF00348">
    <property type="entry name" value="polyprenyl_synt"/>
    <property type="match status" value="1"/>
</dbReference>
<keyword evidence="8" id="KW-1185">Reference proteome</keyword>
<dbReference type="InterPro" id="IPR033749">
    <property type="entry name" value="Polyprenyl_synt_CS"/>
</dbReference>
<dbReference type="InterPro" id="IPR008949">
    <property type="entry name" value="Isoprenoid_synthase_dom_sf"/>
</dbReference>
<keyword evidence="5" id="KW-0460">Magnesium</keyword>
<evidence type="ECO:0000313" key="8">
    <source>
        <dbReference type="Proteomes" id="UP000280842"/>
    </source>
</evidence>
<dbReference type="RefSeq" id="WP_170145626.1">
    <property type="nucleotide sequence ID" value="NZ_REFO01000016.1"/>
</dbReference>
<evidence type="ECO:0000256" key="3">
    <source>
        <dbReference type="ARBA" id="ARBA00022679"/>
    </source>
</evidence>
<comment type="cofactor">
    <cofactor evidence="1">
        <name>Mg(2+)</name>
        <dbReference type="ChEBI" id="CHEBI:18420"/>
    </cofactor>
</comment>
<proteinExistence type="inferred from homology"/>
<dbReference type="EMBL" id="REFO01000016">
    <property type="protein sequence ID" value="RMA92547.1"/>
    <property type="molecule type" value="Genomic_DNA"/>
</dbReference>
<dbReference type="GO" id="GO:0046872">
    <property type="term" value="F:metal ion binding"/>
    <property type="evidence" value="ECO:0007669"/>
    <property type="project" value="UniProtKB-KW"/>
</dbReference>
<dbReference type="InterPro" id="IPR000092">
    <property type="entry name" value="Polyprenyl_synt"/>
</dbReference>
<keyword evidence="3 6" id="KW-0808">Transferase</keyword>
<dbReference type="PROSITE" id="PS00444">
    <property type="entry name" value="POLYPRENYL_SYNTHASE_2"/>
    <property type="match status" value="1"/>
</dbReference>
<dbReference type="PROSITE" id="PS00723">
    <property type="entry name" value="POLYPRENYL_SYNTHASE_1"/>
    <property type="match status" value="1"/>
</dbReference>
<dbReference type="SUPFAM" id="SSF48576">
    <property type="entry name" value="Terpenoid synthases"/>
    <property type="match status" value="1"/>
</dbReference>
<dbReference type="PANTHER" id="PTHR12001:SF69">
    <property type="entry name" value="ALL TRANS-POLYPRENYL-DIPHOSPHATE SYNTHASE PDSS1"/>
    <property type="match status" value="1"/>
</dbReference>
<sequence length="320" mass="36590">MEILKNELLGLVKENLTKYLDSHIEFILKIGRYILESGGKNIRPLLVLSFAKLLEEEDLDDLVPLAISMEYLHTASLLHDDVVDKADTRRGKPSANTVFGNDTVVLTGDYMYANSLYLFSKYGNIEMIKVVSDAVKKMAEGQLLELKKIADFDLTEEEYFKIIDGKTAVLFAACAYVGANYSKADENLLNQAYQYGINIGRAFQIVDDILDYISTEEKLGKPVCNDLREGKITYPLITVRDLLSEEEKQYFRKLVKDINPSDKDIEKAKNIVLEKEGHKKAFQVAKDYVRKAIENLDFFPNNIYNQELRKLAEYIVEREV</sequence>
<dbReference type="PANTHER" id="PTHR12001">
    <property type="entry name" value="GERANYLGERANYL PYROPHOSPHATE SYNTHASE"/>
    <property type="match status" value="1"/>
</dbReference>
<dbReference type="AlphaFoldDB" id="A0A3M0B678"/>
<protein>
    <submittedName>
        <fullName evidence="7">Octaprenyl-diphosphate synthase</fullName>
    </submittedName>
</protein>
<dbReference type="GO" id="GO:0004659">
    <property type="term" value="F:prenyltransferase activity"/>
    <property type="evidence" value="ECO:0007669"/>
    <property type="project" value="InterPro"/>
</dbReference>
<accession>A0A3M0B678</accession>
<comment type="similarity">
    <text evidence="2 6">Belongs to the FPP/GGPP synthase family.</text>
</comment>
<evidence type="ECO:0000256" key="4">
    <source>
        <dbReference type="ARBA" id="ARBA00022723"/>
    </source>
</evidence>
<dbReference type="GO" id="GO:0008299">
    <property type="term" value="P:isoprenoid biosynthetic process"/>
    <property type="evidence" value="ECO:0007669"/>
    <property type="project" value="InterPro"/>
</dbReference>
<dbReference type="SFLD" id="SFLDS00005">
    <property type="entry name" value="Isoprenoid_Synthase_Type_I"/>
    <property type="match status" value="1"/>
</dbReference>
<gene>
    <name evidence="7" type="ORF">CLV39_1596</name>
</gene>
<dbReference type="SFLD" id="SFLDG01017">
    <property type="entry name" value="Polyprenyl_Transferase_Like"/>
    <property type="match status" value="1"/>
</dbReference>